<dbReference type="RefSeq" id="WP_281257231.1">
    <property type="nucleotide sequence ID" value="NZ_NQWI01000219.1"/>
</dbReference>
<dbReference type="EMBL" id="NQWI01000219">
    <property type="protein sequence ID" value="PDV99545.1"/>
    <property type="molecule type" value="Genomic_DNA"/>
</dbReference>
<evidence type="ECO:0000313" key="2">
    <source>
        <dbReference type="EMBL" id="PDV99545.1"/>
    </source>
</evidence>
<evidence type="ECO:0000256" key="1">
    <source>
        <dbReference type="SAM" id="MobiDB-lite"/>
    </source>
</evidence>
<dbReference type="Proteomes" id="UP000220527">
    <property type="component" value="Unassembled WGS sequence"/>
</dbReference>
<organism evidence="2 3">
    <name type="scientific">Candidatus Viridilinea mediisalina</name>
    <dbReference type="NCBI Taxonomy" id="2024553"/>
    <lineage>
        <taxon>Bacteria</taxon>
        <taxon>Bacillati</taxon>
        <taxon>Chloroflexota</taxon>
        <taxon>Chloroflexia</taxon>
        <taxon>Chloroflexales</taxon>
        <taxon>Chloroflexineae</taxon>
        <taxon>Oscillochloridaceae</taxon>
        <taxon>Candidatus Viridilinea</taxon>
    </lineage>
</organism>
<proteinExistence type="predicted"/>
<evidence type="ECO:0000313" key="3">
    <source>
        <dbReference type="Proteomes" id="UP000220527"/>
    </source>
</evidence>
<name>A0A2A6RDN5_9CHLR</name>
<sequence>RQLNFRFVVRDNHPGAGAFAYDTTTLTVTTEAGPFRVTAPAGGERVAPGATLEVRWDVAHTNLAPVSCANVQIDLSRDGGQSFPTMLAASTPNTGQHTVTLPEQGAIAAHVRVKCSDNVFLHISPRFSIGGGVSKFTDSSDGVCDDDCSLREAVQLSNAAPGANTITLEAGTYSLSLTGSWPDGGALEVSDDLTIAGVGAGRTIIDANQIDRLFTLTESTTLTLTNLTLRNGQANGPGGAIFSTAGQIVLQDVVIADSEALWKGGAIALEGGSLTIESSTLRDNRVRYDAATIAQHGTMSGGGAIWQSGGSLQITGSSISNNAITGVPTESEVRPDGGGIYFWNFQEGQGQMSIATSTLSGNSAGTSGMGGAIFFLPLVGSMELVNTTISDNSANVGGAVALFGQATAPVMFDFVTITANQATFVGGVYAGAGSTTLRNTILAQNSSRDCNSREHLTSAGFNLFGDSNCPIGANDRQGNPQLAALADYGGPTLTHALLAESPALNAAGTTCPATDQRGQPRPVGSRCDIGAVEGSISDNFVPATPTPTPTTQPQQGATATPTATPRPAATATPTRQPTSSHLVYLPLVQR</sequence>
<comment type="caution">
    <text evidence="2">The sequence shown here is derived from an EMBL/GenBank/DDBJ whole genome shotgun (WGS) entry which is preliminary data.</text>
</comment>
<dbReference type="AlphaFoldDB" id="A0A2A6RDN5"/>
<dbReference type="PANTHER" id="PTHR11319">
    <property type="entry name" value="G PROTEIN-COUPLED RECEPTOR-RELATED"/>
    <property type="match status" value="1"/>
</dbReference>
<protein>
    <submittedName>
        <fullName evidence="2">Uncharacterized protein</fullName>
    </submittedName>
</protein>
<dbReference type="NCBIfam" id="NF041518">
    <property type="entry name" value="choice_anch_Q"/>
    <property type="match status" value="1"/>
</dbReference>
<feature type="non-terminal residue" evidence="2">
    <location>
        <position position="1"/>
    </location>
</feature>
<gene>
    <name evidence="2" type="ORF">CJ255_21435</name>
</gene>
<dbReference type="SUPFAM" id="SSF51126">
    <property type="entry name" value="Pectin lyase-like"/>
    <property type="match status" value="1"/>
</dbReference>
<dbReference type="InterPro" id="IPR059226">
    <property type="entry name" value="Choice_anch_Q_dom"/>
</dbReference>
<feature type="region of interest" description="Disordered" evidence="1">
    <location>
        <begin position="536"/>
        <end position="590"/>
    </location>
</feature>
<reference evidence="3" key="1">
    <citation type="submission" date="2017-08" db="EMBL/GenBank/DDBJ databases">
        <authorList>
            <person name="Grouzdev D.S."/>
            <person name="Gaisin V.A."/>
            <person name="Rysina M.S."/>
            <person name="Gorlenko V.M."/>
        </authorList>
    </citation>
    <scope>NUCLEOTIDE SEQUENCE [LARGE SCALE GENOMIC DNA]</scope>
    <source>
        <strain evidence="3">Kir15-3F</strain>
    </source>
</reference>
<dbReference type="InterPro" id="IPR011050">
    <property type="entry name" value="Pectin_lyase_fold/virulence"/>
</dbReference>
<feature type="compositionally biased region" description="Low complexity" evidence="1">
    <location>
        <begin position="551"/>
        <end position="578"/>
    </location>
</feature>
<accession>A0A2A6RDN5</accession>
<keyword evidence="3" id="KW-1185">Reference proteome</keyword>
<dbReference type="PANTHER" id="PTHR11319:SF35">
    <property type="entry name" value="OUTER MEMBRANE PROTEIN PMPC-RELATED"/>
    <property type="match status" value="1"/>
</dbReference>